<evidence type="ECO:0000256" key="2">
    <source>
        <dbReference type="PROSITE-ProRule" id="PRU00703"/>
    </source>
</evidence>
<dbReference type="InterPro" id="IPR046342">
    <property type="entry name" value="CBS_dom_sf"/>
</dbReference>
<dbReference type="PROSITE" id="PS51671">
    <property type="entry name" value="ACT"/>
    <property type="match status" value="1"/>
</dbReference>
<reference evidence="5" key="1">
    <citation type="journal article" date="2005" name="Environ. Microbiol.">
        <title>Genetic and functional properties of uncultivated thermophilic crenarchaeotes from a subsurface gold mine as revealed by analysis of genome fragments.</title>
        <authorList>
            <person name="Nunoura T."/>
            <person name="Hirayama H."/>
            <person name="Takami H."/>
            <person name="Oida H."/>
            <person name="Nishi S."/>
            <person name="Shimamura S."/>
            <person name="Suzuki Y."/>
            <person name="Inagaki F."/>
            <person name="Takai K."/>
            <person name="Nealson K.H."/>
            <person name="Horikoshi K."/>
        </authorList>
    </citation>
    <scope>NUCLEOTIDE SEQUENCE</scope>
</reference>
<gene>
    <name evidence="5" type="ORF">HGMM_F20D08C30</name>
    <name evidence="6" type="ORF">HGMM_F54G04C40</name>
</gene>
<feature type="domain" description="CBS" evidence="3">
    <location>
        <begin position="7"/>
        <end position="63"/>
    </location>
</feature>
<reference evidence="5" key="2">
    <citation type="journal article" date="2012" name="PLoS ONE">
        <title>A Deeply Branching Thermophilic Bacterium with an Ancient Acetyl-CoA Pathway Dominates a Subsurface Ecosystem.</title>
        <authorList>
            <person name="Takami H."/>
            <person name="Noguchi H."/>
            <person name="Takaki Y."/>
            <person name="Uchiyama I."/>
            <person name="Toyoda A."/>
            <person name="Nishi S."/>
            <person name="Chee G.-J."/>
            <person name="Arai W."/>
            <person name="Nunoura T."/>
            <person name="Itoh T."/>
            <person name="Hattori M."/>
            <person name="Takai K."/>
        </authorList>
    </citation>
    <scope>NUCLEOTIDE SEQUENCE</scope>
</reference>
<evidence type="ECO:0000313" key="5">
    <source>
        <dbReference type="EMBL" id="BAL54809.1"/>
    </source>
</evidence>
<dbReference type="SUPFAM" id="SSF54631">
    <property type="entry name" value="CBS-domain pair"/>
    <property type="match status" value="1"/>
</dbReference>
<evidence type="ECO:0000259" key="3">
    <source>
        <dbReference type="PROSITE" id="PS51371"/>
    </source>
</evidence>
<dbReference type="InterPro" id="IPR051257">
    <property type="entry name" value="Diverse_CBS-Domain"/>
</dbReference>
<feature type="domain" description="CBS" evidence="3">
    <location>
        <begin position="82"/>
        <end position="139"/>
    </location>
</feature>
<dbReference type="Gene3D" id="3.30.70.260">
    <property type="match status" value="1"/>
</dbReference>
<sequence length="229" mass="25593">MFVRMWMTTDVITVTPETPILEAQDLMKRHNVRRLPVVTQRGKLVGIVTKSDILEASPSDATTLSIWELNYLLARTTVEQIMVKAEDLITVSPNDPIERAALLMRQHKVGGLPVVDGSHLVGIITESDIFEVLLKLLGVHQKGTRLTLELEDRPGALAEVLEVIRDHDVNVRSIVTCDECRTTPDTGVFVIKIDSYDWRPIVKDLKDRKIKVLDAQHMNSSGGDPDAAR</sequence>
<dbReference type="PROSITE" id="PS51371">
    <property type="entry name" value="CBS"/>
    <property type="match status" value="2"/>
</dbReference>
<accession>H5SF73</accession>
<dbReference type="InterPro" id="IPR045865">
    <property type="entry name" value="ACT-like_dom_sf"/>
</dbReference>
<dbReference type="SUPFAM" id="SSF55021">
    <property type="entry name" value="ACT-like"/>
    <property type="match status" value="1"/>
</dbReference>
<evidence type="ECO:0000259" key="4">
    <source>
        <dbReference type="PROSITE" id="PS51671"/>
    </source>
</evidence>
<dbReference type="EMBL" id="AP011795">
    <property type="protein sequence ID" value="BAL58199.1"/>
    <property type="molecule type" value="Genomic_DNA"/>
</dbReference>
<evidence type="ECO:0000256" key="1">
    <source>
        <dbReference type="ARBA" id="ARBA00023122"/>
    </source>
</evidence>
<organism evidence="5">
    <name type="scientific">uncultured Acetothermia bacterium</name>
    <dbReference type="NCBI Taxonomy" id="236499"/>
    <lineage>
        <taxon>Bacteria</taxon>
        <taxon>Candidatus Bipolaricaulota</taxon>
        <taxon>environmental samples</taxon>
    </lineage>
</organism>
<dbReference type="CDD" id="cd04584">
    <property type="entry name" value="CBS_pair_AcuB_like"/>
    <property type="match status" value="1"/>
</dbReference>
<name>H5SF73_9BACT</name>
<evidence type="ECO:0000313" key="6">
    <source>
        <dbReference type="EMBL" id="BAL58199.1"/>
    </source>
</evidence>
<feature type="domain" description="ACT" evidence="4">
    <location>
        <begin position="145"/>
        <end position="220"/>
    </location>
</feature>
<dbReference type="AlphaFoldDB" id="H5SF73"/>
<proteinExistence type="predicted"/>
<dbReference type="Pfam" id="PF01842">
    <property type="entry name" value="ACT"/>
    <property type="match status" value="1"/>
</dbReference>
<dbReference type="SMART" id="SM00116">
    <property type="entry name" value="CBS"/>
    <property type="match status" value="2"/>
</dbReference>
<dbReference type="Gene3D" id="3.10.580.10">
    <property type="entry name" value="CBS-domain"/>
    <property type="match status" value="1"/>
</dbReference>
<dbReference type="Pfam" id="PF00571">
    <property type="entry name" value="CBS"/>
    <property type="match status" value="2"/>
</dbReference>
<dbReference type="InterPro" id="IPR002912">
    <property type="entry name" value="ACT_dom"/>
</dbReference>
<keyword evidence="1 2" id="KW-0129">CBS domain</keyword>
<dbReference type="PANTHER" id="PTHR43080:SF2">
    <property type="entry name" value="CBS DOMAIN-CONTAINING PROTEIN"/>
    <property type="match status" value="1"/>
</dbReference>
<dbReference type="PANTHER" id="PTHR43080">
    <property type="entry name" value="CBS DOMAIN-CONTAINING PROTEIN CBSX3, MITOCHONDRIAL"/>
    <property type="match status" value="1"/>
</dbReference>
<dbReference type="EMBL" id="AP011700">
    <property type="protein sequence ID" value="BAL54809.1"/>
    <property type="molecule type" value="Genomic_DNA"/>
</dbReference>
<dbReference type="InterPro" id="IPR000644">
    <property type="entry name" value="CBS_dom"/>
</dbReference>
<protein>
    <submittedName>
        <fullName evidence="5">Acetoin utilization protein AcuB</fullName>
    </submittedName>
</protein>